<gene>
    <name evidence="2" type="ORF">Phou_057810</name>
</gene>
<comment type="caution">
    <text evidence="2">The sequence shown here is derived from an EMBL/GenBank/DDBJ whole genome shotgun (WGS) entry which is preliminary data.</text>
</comment>
<dbReference type="EMBL" id="BLPF01000002">
    <property type="protein sequence ID" value="GFJ81601.1"/>
    <property type="molecule type" value="Genomic_DNA"/>
</dbReference>
<evidence type="ECO:0000256" key="1">
    <source>
        <dbReference type="SAM" id="MobiDB-lite"/>
    </source>
</evidence>
<feature type="region of interest" description="Disordered" evidence="1">
    <location>
        <begin position="29"/>
        <end position="87"/>
    </location>
</feature>
<accession>A0A6V8KGK2</accession>
<reference evidence="2 3" key="1">
    <citation type="submission" date="2020-03" db="EMBL/GenBank/DDBJ databases">
        <title>Whole genome shotgun sequence of Phytohabitans houttuyneae NBRC 108639.</title>
        <authorList>
            <person name="Komaki H."/>
            <person name="Tamura T."/>
        </authorList>
    </citation>
    <scope>NUCLEOTIDE SEQUENCE [LARGE SCALE GENOMIC DNA]</scope>
    <source>
        <strain evidence="2 3">NBRC 108639</strain>
    </source>
</reference>
<reference evidence="2 3" key="2">
    <citation type="submission" date="2020-03" db="EMBL/GenBank/DDBJ databases">
        <authorList>
            <person name="Ichikawa N."/>
            <person name="Kimura A."/>
            <person name="Kitahashi Y."/>
            <person name="Uohara A."/>
        </authorList>
    </citation>
    <scope>NUCLEOTIDE SEQUENCE [LARGE SCALE GENOMIC DNA]</scope>
    <source>
        <strain evidence="2 3">NBRC 108639</strain>
    </source>
</reference>
<name>A0A6V8KGK2_9ACTN</name>
<dbReference type="RefSeq" id="WP_173061050.1">
    <property type="nucleotide sequence ID" value="NZ_BAABGO010000031.1"/>
</dbReference>
<evidence type="ECO:0000313" key="2">
    <source>
        <dbReference type="EMBL" id="GFJ81601.1"/>
    </source>
</evidence>
<protein>
    <submittedName>
        <fullName evidence="2">Uncharacterized protein</fullName>
    </submittedName>
</protein>
<dbReference type="AlphaFoldDB" id="A0A6V8KGK2"/>
<evidence type="ECO:0000313" key="3">
    <source>
        <dbReference type="Proteomes" id="UP000482800"/>
    </source>
</evidence>
<feature type="compositionally biased region" description="Pro residues" evidence="1">
    <location>
        <begin position="37"/>
        <end position="50"/>
    </location>
</feature>
<proteinExistence type="predicted"/>
<organism evidence="2 3">
    <name type="scientific">Phytohabitans houttuyneae</name>
    <dbReference type="NCBI Taxonomy" id="1076126"/>
    <lineage>
        <taxon>Bacteria</taxon>
        <taxon>Bacillati</taxon>
        <taxon>Actinomycetota</taxon>
        <taxon>Actinomycetes</taxon>
        <taxon>Micromonosporales</taxon>
        <taxon>Micromonosporaceae</taxon>
    </lineage>
</organism>
<feature type="compositionally biased region" description="Basic residues" evidence="1">
    <location>
        <begin position="65"/>
        <end position="77"/>
    </location>
</feature>
<dbReference type="Proteomes" id="UP000482800">
    <property type="component" value="Unassembled WGS sequence"/>
</dbReference>
<keyword evidence="3" id="KW-1185">Reference proteome</keyword>
<sequence>MPTTAEKALNDAFLDLVYADQETVDAEFDELIATSWEPPPPAPHPTPADRPPPRRAAQPEDQPPRLRHRPRRRKQPARQRSPPTPRR</sequence>